<keyword evidence="1" id="KW-0833">Ubl conjugation pathway</keyword>
<keyword evidence="1" id="KW-0862">Zinc</keyword>
<dbReference type="GO" id="GO:0071596">
    <property type="term" value="P:ubiquitin-dependent protein catabolic process via the N-end rule pathway"/>
    <property type="evidence" value="ECO:0007669"/>
    <property type="project" value="UniProtKB-UniRule"/>
</dbReference>
<evidence type="ECO:0000259" key="2">
    <source>
        <dbReference type="Pfam" id="PF18995"/>
    </source>
</evidence>
<feature type="domain" description="E3 ubiquitin-protein ligase UBR-like C-terminal" evidence="2">
    <location>
        <begin position="4"/>
        <end position="246"/>
    </location>
</feature>
<organism evidence="3 4">
    <name type="scientific">Aureobasidium vineae</name>
    <dbReference type="NCBI Taxonomy" id="2773715"/>
    <lineage>
        <taxon>Eukaryota</taxon>
        <taxon>Fungi</taxon>
        <taxon>Dikarya</taxon>
        <taxon>Ascomycota</taxon>
        <taxon>Pezizomycotina</taxon>
        <taxon>Dothideomycetes</taxon>
        <taxon>Dothideomycetidae</taxon>
        <taxon>Dothideales</taxon>
        <taxon>Saccotheciaceae</taxon>
        <taxon>Aureobasidium</taxon>
    </lineage>
</organism>
<evidence type="ECO:0000313" key="3">
    <source>
        <dbReference type="EMBL" id="CAD0083329.1"/>
    </source>
</evidence>
<name>A0A9N8JCL1_9PEZI</name>
<comment type="similarity">
    <text evidence="1">Belongs to the E3 ubiquitin-protein ligase UBR1-like family.</text>
</comment>
<keyword evidence="4" id="KW-1185">Reference proteome</keyword>
<dbReference type="EMBL" id="CAIJEN010000002">
    <property type="protein sequence ID" value="CAD0083329.1"/>
    <property type="molecule type" value="Genomic_DNA"/>
</dbReference>
<dbReference type="InterPro" id="IPR044046">
    <property type="entry name" value="E3_ligase_UBR-like_C"/>
</dbReference>
<comment type="function">
    <text evidence="1">Ubiquitin ligase protein which is a component of the N-end rule pathway. Recognizes and binds to proteins bearing specific N-terminal residues that are destabilizing according to the N-end rule, leading to their ubiquitination and subsequent degradation.</text>
</comment>
<dbReference type="EC" id="2.3.2.27" evidence="1"/>
<reference evidence="3" key="1">
    <citation type="submission" date="2020-06" db="EMBL/GenBank/DDBJ databases">
        <authorList>
            <person name="Onetto C."/>
        </authorList>
    </citation>
    <scope>NUCLEOTIDE SEQUENCE</scope>
</reference>
<dbReference type="AlphaFoldDB" id="A0A9N8JCL1"/>
<proteinExistence type="inferred from homology"/>
<dbReference type="GO" id="GO:0005737">
    <property type="term" value="C:cytoplasm"/>
    <property type="evidence" value="ECO:0007669"/>
    <property type="project" value="TreeGrafter"/>
</dbReference>
<dbReference type="GO" id="GO:0000151">
    <property type="term" value="C:ubiquitin ligase complex"/>
    <property type="evidence" value="ECO:0007669"/>
    <property type="project" value="TreeGrafter"/>
</dbReference>
<accession>A0A9N8JCL1</accession>
<protein>
    <recommendedName>
        <fullName evidence="1">E3 ubiquitin-protein ligase</fullName>
        <ecNumber evidence="1">2.3.2.27</ecNumber>
    </recommendedName>
</protein>
<keyword evidence="1" id="KW-0479">Metal-binding</keyword>
<dbReference type="GO" id="GO:0016567">
    <property type="term" value="P:protein ubiquitination"/>
    <property type="evidence" value="ECO:0007669"/>
    <property type="project" value="UniProtKB-UniRule"/>
</dbReference>
<comment type="catalytic activity">
    <reaction evidence="1">
        <text>S-ubiquitinyl-[E2 ubiquitin-conjugating enzyme]-L-cysteine + [acceptor protein]-L-lysine = [E2 ubiquitin-conjugating enzyme]-L-cysteine + N(6)-ubiquitinyl-[acceptor protein]-L-lysine.</text>
        <dbReference type="EC" id="2.3.2.27"/>
    </reaction>
</comment>
<keyword evidence="1" id="KW-0808">Transferase</keyword>
<sequence length="247" mass="28195">MGENMHHILRLCYSAELIKVIVTFLCRDSAKNAQQDPQFGSWDLSGIKQFQSWCKEQGAIEFSPHISGSRLSQQSFWDLEWNTQYLSKLIDAYALTFLRKALLLTHIHFGVDFANPNENPELPELQRLARTLRLPSPQEVVTQLGNDEELQMVAARWINSVLVSTATKERLRTDAQYLSHPTIFELVGLPKHYDTLTEEAIKRRCPTTGKEVTDPAICLFCGEIFCSQASCCMTDRNKGGCFQHREK</sequence>
<keyword evidence="1" id="KW-0863">Zinc-finger</keyword>
<comment type="caution">
    <text evidence="3">The sequence shown here is derived from an EMBL/GenBank/DDBJ whole genome shotgun (WGS) entry which is preliminary data.</text>
</comment>
<dbReference type="Proteomes" id="UP000716446">
    <property type="component" value="Unassembled WGS sequence"/>
</dbReference>
<evidence type="ECO:0000313" key="4">
    <source>
        <dbReference type="Proteomes" id="UP000716446"/>
    </source>
</evidence>
<dbReference type="PANTHER" id="PTHR21497">
    <property type="entry name" value="UBIQUITIN LIGASE E3 ALPHA-RELATED"/>
    <property type="match status" value="1"/>
</dbReference>
<dbReference type="PANTHER" id="PTHR21497:SF24">
    <property type="entry name" value="E3 UBIQUITIN-PROTEIN LIGASE UBR1"/>
    <property type="match status" value="1"/>
</dbReference>
<dbReference type="GO" id="GO:0061630">
    <property type="term" value="F:ubiquitin protein ligase activity"/>
    <property type="evidence" value="ECO:0007669"/>
    <property type="project" value="UniProtKB-UniRule"/>
</dbReference>
<evidence type="ECO:0000256" key="1">
    <source>
        <dbReference type="RuleBase" id="RU366018"/>
    </source>
</evidence>
<dbReference type="InterPro" id="IPR039164">
    <property type="entry name" value="UBR1-like"/>
</dbReference>
<comment type="pathway">
    <text evidence="1">Protein modification; protein ubiquitination.</text>
</comment>
<dbReference type="Pfam" id="PF18995">
    <property type="entry name" value="PRT6_C"/>
    <property type="match status" value="1"/>
</dbReference>
<gene>
    <name evidence="3" type="ORF">AWRI4619_LOCUS1896</name>
</gene>
<dbReference type="GO" id="GO:0008270">
    <property type="term" value="F:zinc ion binding"/>
    <property type="evidence" value="ECO:0007669"/>
    <property type="project" value="UniProtKB-UniRule"/>
</dbReference>